<reference evidence="5 6" key="1">
    <citation type="journal article" date="2019" name="Fungal Biol. Biotechnol.">
        <title>Draft genome sequence of fastidious pathogen Ceratobasidium theobromae, which causes vascular-streak dieback in Theobroma cacao.</title>
        <authorList>
            <person name="Ali S.S."/>
            <person name="Asman A."/>
            <person name="Shao J."/>
            <person name="Firmansyah A.P."/>
            <person name="Susilo A.W."/>
            <person name="Rosmana A."/>
            <person name="McMahon P."/>
            <person name="Junaid M."/>
            <person name="Guest D."/>
            <person name="Kheng T.Y."/>
            <person name="Meinhardt L.W."/>
            <person name="Bailey B.A."/>
        </authorList>
    </citation>
    <scope>NUCLEOTIDE SEQUENCE [LARGE SCALE GENOMIC DNA]</scope>
    <source>
        <strain evidence="5 6">CT2</strain>
    </source>
</reference>
<dbReference type="GO" id="GO:0016491">
    <property type="term" value="F:oxidoreductase activity"/>
    <property type="evidence" value="ECO:0007669"/>
    <property type="project" value="UniProtKB-KW"/>
</dbReference>
<evidence type="ECO:0000256" key="1">
    <source>
        <dbReference type="ARBA" id="ARBA00006484"/>
    </source>
</evidence>
<dbReference type="PROSITE" id="PS00061">
    <property type="entry name" value="ADH_SHORT"/>
    <property type="match status" value="1"/>
</dbReference>
<dbReference type="AlphaFoldDB" id="A0A5N5QDR9"/>
<dbReference type="PANTHER" id="PTHR44169:SF6">
    <property type="entry name" value="NADPH-DEPENDENT 1-ACYLDIHYDROXYACETONE PHOSPHATE REDUCTASE"/>
    <property type="match status" value="1"/>
</dbReference>
<comment type="caution">
    <text evidence="5">The sequence shown here is derived from an EMBL/GenBank/DDBJ whole genome shotgun (WGS) entry which is preliminary data.</text>
</comment>
<dbReference type="EMBL" id="SSOP01000249">
    <property type="protein sequence ID" value="KAB5589601.1"/>
    <property type="molecule type" value="Genomic_DNA"/>
</dbReference>
<dbReference type="InterPro" id="IPR020904">
    <property type="entry name" value="Sc_DH/Rdtase_CS"/>
</dbReference>
<dbReference type="Pfam" id="PF00106">
    <property type="entry name" value="adh_short"/>
    <property type="match status" value="1"/>
</dbReference>
<keyword evidence="3" id="KW-0560">Oxidoreductase</keyword>
<evidence type="ECO:0000313" key="6">
    <source>
        <dbReference type="Proteomes" id="UP000383932"/>
    </source>
</evidence>
<evidence type="ECO:0000256" key="3">
    <source>
        <dbReference type="ARBA" id="ARBA00023002"/>
    </source>
</evidence>
<evidence type="ECO:0000256" key="4">
    <source>
        <dbReference type="RuleBase" id="RU000363"/>
    </source>
</evidence>
<gene>
    <name evidence="5" type="ORF">CTheo_6953</name>
</gene>
<dbReference type="PRINTS" id="PR00081">
    <property type="entry name" value="GDHRDH"/>
</dbReference>
<keyword evidence="2" id="KW-0521">NADP</keyword>
<dbReference type="InterPro" id="IPR002347">
    <property type="entry name" value="SDR_fam"/>
</dbReference>
<dbReference type="PANTHER" id="PTHR44169">
    <property type="entry name" value="NADPH-DEPENDENT 1-ACYLDIHYDROXYACETONE PHOSPHATE REDUCTASE"/>
    <property type="match status" value="1"/>
</dbReference>
<dbReference type="Proteomes" id="UP000383932">
    <property type="component" value="Unassembled WGS sequence"/>
</dbReference>
<accession>A0A5N5QDR9</accession>
<evidence type="ECO:0000313" key="5">
    <source>
        <dbReference type="EMBL" id="KAB5589601.1"/>
    </source>
</evidence>
<organism evidence="5 6">
    <name type="scientific">Ceratobasidium theobromae</name>
    <dbReference type="NCBI Taxonomy" id="1582974"/>
    <lineage>
        <taxon>Eukaryota</taxon>
        <taxon>Fungi</taxon>
        <taxon>Dikarya</taxon>
        <taxon>Basidiomycota</taxon>
        <taxon>Agaricomycotina</taxon>
        <taxon>Agaricomycetes</taxon>
        <taxon>Cantharellales</taxon>
        <taxon>Ceratobasidiaceae</taxon>
        <taxon>Ceratobasidium</taxon>
    </lineage>
</organism>
<keyword evidence="6" id="KW-1185">Reference proteome</keyword>
<proteinExistence type="inferred from homology"/>
<name>A0A5N5QDR9_9AGAM</name>
<dbReference type="SUPFAM" id="SSF51735">
    <property type="entry name" value="NAD(P)-binding Rossmann-fold domains"/>
    <property type="match status" value="1"/>
</dbReference>
<dbReference type="PRINTS" id="PR00080">
    <property type="entry name" value="SDRFAMILY"/>
</dbReference>
<sequence>MTVPPSSPVVLVTGSSHGGIGYSICEVFAARGCTVYATARRLESVSTFNNPFIRPLVMDVTSDESVHKAVEHIVEEAGRIDIAVANAGMAGHSPILDMPINLAKRVLDTNTIGVLRLAQAVFPHMAARKRGTFVTIGSVVGYTTTPWSGMYAASKAGAHAITEALQMEARALSPNIHVMLVIPGGVKSNIAKNAEFELPETSLFKAYLPCVLDRIHLSQADGTMPTVQFADGLVKAVLRRGGPPRLFAYGNRYVDFMEADVQAENMMF</sequence>
<evidence type="ECO:0000256" key="2">
    <source>
        <dbReference type="ARBA" id="ARBA00022857"/>
    </source>
</evidence>
<evidence type="ECO:0008006" key="7">
    <source>
        <dbReference type="Google" id="ProtNLM"/>
    </source>
</evidence>
<protein>
    <recommendedName>
        <fullName evidence="7">Oxidoreductase</fullName>
    </recommendedName>
</protein>
<dbReference type="GO" id="GO:0005783">
    <property type="term" value="C:endoplasmic reticulum"/>
    <property type="evidence" value="ECO:0007669"/>
    <property type="project" value="TreeGrafter"/>
</dbReference>
<dbReference type="OrthoDB" id="2102561at2759"/>
<dbReference type="InterPro" id="IPR036291">
    <property type="entry name" value="NAD(P)-bd_dom_sf"/>
</dbReference>
<dbReference type="Gene3D" id="3.40.50.720">
    <property type="entry name" value="NAD(P)-binding Rossmann-like Domain"/>
    <property type="match status" value="1"/>
</dbReference>
<comment type="similarity">
    <text evidence="1 4">Belongs to the short-chain dehydrogenases/reductases (SDR) family.</text>
</comment>